<dbReference type="AlphaFoldDB" id="A0A183Q707"/>
<reference evidence="1 2" key="1">
    <citation type="submission" date="2018-11" db="EMBL/GenBank/DDBJ databases">
        <authorList>
            <consortium name="Pathogen Informatics"/>
        </authorList>
    </citation>
    <scope>NUCLEOTIDE SEQUENCE [LARGE SCALE GENOMIC DNA]</scope>
    <source>
        <strain>Denwood</strain>
        <strain evidence="2">Zambia</strain>
    </source>
</reference>
<dbReference type="EMBL" id="UZAL01051211">
    <property type="protein sequence ID" value="VDP87195.1"/>
    <property type="molecule type" value="Genomic_DNA"/>
</dbReference>
<proteinExistence type="predicted"/>
<keyword evidence="2" id="KW-1185">Reference proteome</keyword>
<evidence type="ECO:0000313" key="1">
    <source>
        <dbReference type="EMBL" id="VDP87195.1"/>
    </source>
</evidence>
<gene>
    <name evidence="1" type="ORF">SMTD_LOCUS22393</name>
</gene>
<name>A0A183Q707_9TREM</name>
<evidence type="ECO:0000313" key="2">
    <source>
        <dbReference type="Proteomes" id="UP000269396"/>
    </source>
</evidence>
<sequence>MLEKENIPPIQTKINGNIEPVSVSQKSQSTLNDYENISKEINVPPTLNFSEPLGPNQFTDGNSDIFNNTDLDVCEISNTAVVVHNNNLEQISKLDQEEAAFLFLL</sequence>
<accession>A0A183Q707</accession>
<dbReference type="STRING" id="31246.A0A183Q707"/>
<protein>
    <submittedName>
        <fullName evidence="1">Uncharacterized protein</fullName>
    </submittedName>
</protein>
<dbReference type="Proteomes" id="UP000269396">
    <property type="component" value="Unassembled WGS sequence"/>
</dbReference>
<organism evidence="1 2">
    <name type="scientific">Schistosoma mattheei</name>
    <dbReference type="NCBI Taxonomy" id="31246"/>
    <lineage>
        <taxon>Eukaryota</taxon>
        <taxon>Metazoa</taxon>
        <taxon>Spiralia</taxon>
        <taxon>Lophotrochozoa</taxon>
        <taxon>Platyhelminthes</taxon>
        <taxon>Trematoda</taxon>
        <taxon>Digenea</taxon>
        <taxon>Strigeidida</taxon>
        <taxon>Schistosomatoidea</taxon>
        <taxon>Schistosomatidae</taxon>
        <taxon>Schistosoma</taxon>
    </lineage>
</organism>